<dbReference type="Proteomes" id="UP000298663">
    <property type="component" value="Unassembled WGS sequence"/>
</dbReference>
<dbReference type="InterPro" id="IPR012336">
    <property type="entry name" value="Thioredoxin-like_fold"/>
</dbReference>
<dbReference type="InterPro" id="IPR033468">
    <property type="entry name" value="Metaxin_GST"/>
</dbReference>
<evidence type="ECO:0000256" key="1">
    <source>
        <dbReference type="ARBA" id="ARBA00006475"/>
    </source>
</evidence>
<organism evidence="4 5">
    <name type="scientific">Steinernema carpocapsae</name>
    <name type="common">Entomopathogenic nematode</name>
    <dbReference type="NCBI Taxonomy" id="34508"/>
    <lineage>
        <taxon>Eukaryota</taxon>
        <taxon>Metazoa</taxon>
        <taxon>Ecdysozoa</taxon>
        <taxon>Nematoda</taxon>
        <taxon>Chromadorea</taxon>
        <taxon>Rhabditida</taxon>
        <taxon>Tylenchina</taxon>
        <taxon>Panagrolaimomorpha</taxon>
        <taxon>Strongyloidoidea</taxon>
        <taxon>Steinernematidae</taxon>
        <taxon>Steinernema</taxon>
    </lineage>
</organism>
<feature type="domain" description="Metaxin glutathione S-transferase" evidence="2">
    <location>
        <begin position="247"/>
        <end position="309"/>
    </location>
</feature>
<dbReference type="SFLD" id="SFLDS00019">
    <property type="entry name" value="Glutathione_Transferase_(cytos"/>
    <property type="match status" value="1"/>
</dbReference>
<sequence>MLFTGLLVRFKLPFCGLKEERISLFVNITFRSPTENGIFDGRADEGVRRASNLGQSGRRRRSRVSALRAIPVVYQRAKKHSVQEGLQKWGRVHVPVPAQQRGSESLSVLSDIPYENVETPLNVRSREGTLPFVEYNGVEYPDSGFAIRNLTTLLHKEALESHLNDEQRSVSRAFENLIETSLFMSYNQTGRIPHISETFALLPPSFSVLGPFVSWFAQRAFVSKMLLVSKSYGIGKHSEEDVVEIGRDDLKAISEFLGSKHYFTGFKPTRIDAALFGMLAQIVYMPFDTPHKQFLFQKCQNLVEFCERVKGRYWPDWEDCTKKFMLNTERKKKSVT</sequence>
<evidence type="ECO:0000313" key="5">
    <source>
        <dbReference type="Proteomes" id="UP000298663"/>
    </source>
</evidence>
<evidence type="ECO:0008006" key="6">
    <source>
        <dbReference type="Google" id="ProtNLM"/>
    </source>
</evidence>
<dbReference type="EMBL" id="AZBU02000001">
    <property type="protein sequence ID" value="TMS35832.1"/>
    <property type="molecule type" value="Genomic_DNA"/>
</dbReference>
<comment type="caution">
    <text evidence="4">The sequence shown here is derived from an EMBL/GenBank/DDBJ whole genome shotgun (WGS) entry which is preliminary data.</text>
</comment>
<dbReference type="InterPro" id="IPR036282">
    <property type="entry name" value="Glutathione-S-Trfase_C_sf"/>
</dbReference>
<dbReference type="Gene3D" id="1.20.1050.10">
    <property type="match status" value="1"/>
</dbReference>
<dbReference type="InterPro" id="IPR050931">
    <property type="entry name" value="Mito_Protein_Transport_Metaxin"/>
</dbReference>
<dbReference type="SFLD" id="SFLDG01180">
    <property type="entry name" value="SUF1"/>
    <property type="match status" value="1"/>
</dbReference>
<reference evidence="4 5" key="2">
    <citation type="journal article" date="2019" name="G3 (Bethesda)">
        <title>Hybrid Assembly of the Genome of the Entomopathogenic Nematode Steinernema carpocapsae Identifies the X-Chromosome.</title>
        <authorList>
            <person name="Serra L."/>
            <person name="Macchietto M."/>
            <person name="Macias-Munoz A."/>
            <person name="McGill C.J."/>
            <person name="Rodriguez I.M."/>
            <person name="Rodriguez B."/>
            <person name="Murad R."/>
            <person name="Mortazavi A."/>
        </authorList>
    </citation>
    <scope>NUCLEOTIDE SEQUENCE [LARGE SCALE GENOMIC DNA]</scope>
    <source>
        <strain evidence="4 5">ALL</strain>
    </source>
</reference>
<dbReference type="PANTHER" id="PTHR12289:SF41">
    <property type="entry name" value="FAILED AXON CONNECTIONS-RELATED"/>
    <property type="match status" value="1"/>
</dbReference>
<dbReference type="SUPFAM" id="SSF47616">
    <property type="entry name" value="GST C-terminal domain-like"/>
    <property type="match status" value="1"/>
</dbReference>
<name>A0A4U8URJ5_STECR</name>
<reference evidence="4 5" key="1">
    <citation type="journal article" date="2015" name="Genome Biol.">
        <title>Comparative genomics of Steinernema reveals deeply conserved gene regulatory networks.</title>
        <authorList>
            <person name="Dillman A.R."/>
            <person name="Macchietto M."/>
            <person name="Porter C.F."/>
            <person name="Rogers A."/>
            <person name="Williams B."/>
            <person name="Antoshechkin I."/>
            <person name="Lee M.M."/>
            <person name="Goodwin Z."/>
            <person name="Lu X."/>
            <person name="Lewis E.E."/>
            <person name="Goodrich-Blair H."/>
            <person name="Stock S.P."/>
            <person name="Adams B.J."/>
            <person name="Sternberg P.W."/>
            <person name="Mortazavi A."/>
        </authorList>
    </citation>
    <scope>NUCLEOTIDE SEQUENCE [LARGE SCALE GENOMIC DNA]</scope>
    <source>
        <strain evidence="4 5">ALL</strain>
    </source>
</reference>
<evidence type="ECO:0000313" key="4">
    <source>
        <dbReference type="EMBL" id="TMS35832.1"/>
    </source>
</evidence>
<dbReference type="OrthoDB" id="5809458at2759"/>
<keyword evidence="5" id="KW-1185">Reference proteome</keyword>
<dbReference type="InterPro" id="IPR026928">
    <property type="entry name" value="FAX/IsoI-like"/>
</dbReference>
<dbReference type="Pfam" id="PF17172">
    <property type="entry name" value="GST_N_4"/>
    <property type="match status" value="1"/>
</dbReference>
<dbReference type="InterPro" id="IPR040079">
    <property type="entry name" value="Glutathione_S-Trfase"/>
</dbReference>
<dbReference type="CDD" id="cd03193">
    <property type="entry name" value="GST_C_Metaxin"/>
    <property type="match status" value="1"/>
</dbReference>
<proteinExistence type="inferred from homology"/>
<dbReference type="PANTHER" id="PTHR12289">
    <property type="entry name" value="METAXIN RELATED"/>
    <property type="match status" value="1"/>
</dbReference>
<feature type="domain" description="Thioredoxin-like fold" evidence="3">
    <location>
        <begin position="110"/>
        <end position="184"/>
    </location>
</feature>
<protein>
    <recommendedName>
        <fullName evidence="6">Metaxin glutathione S-transferase domain-containing protein</fullName>
    </recommendedName>
</protein>
<accession>A0A4U8URJ5</accession>
<comment type="similarity">
    <text evidence="1">Belongs to the FAX family.</text>
</comment>
<dbReference type="GO" id="GO:0005737">
    <property type="term" value="C:cytoplasm"/>
    <property type="evidence" value="ECO:0007669"/>
    <property type="project" value="TreeGrafter"/>
</dbReference>
<evidence type="ECO:0000259" key="2">
    <source>
        <dbReference type="Pfam" id="PF17171"/>
    </source>
</evidence>
<evidence type="ECO:0000259" key="3">
    <source>
        <dbReference type="Pfam" id="PF17172"/>
    </source>
</evidence>
<dbReference type="AlphaFoldDB" id="A0A4U8URJ5"/>
<gene>
    <name evidence="4" type="ORF">L596_003142</name>
</gene>
<dbReference type="SFLD" id="SFLDG01200">
    <property type="entry name" value="SUF1.1"/>
    <property type="match status" value="1"/>
</dbReference>
<dbReference type="Pfam" id="PF17171">
    <property type="entry name" value="GST_C_6"/>
    <property type="match status" value="1"/>
</dbReference>